<reference evidence="2 3" key="1">
    <citation type="journal article" date="2019" name="Int. J. Syst. Evol. Microbiol.">
        <title>The Global Catalogue of Microorganisms (GCM) 10K type strain sequencing project: providing services to taxonomists for standard genome sequencing and annotation.</title>
        <authorList>
            <consortium name="The Broad Institute Genomics Platform"/>
            <consortium name="The Broad Institute Genome Sequencing Center for Infectious Disease"/>
            <person name="Wu L."/>
            <person name="Ma J."/>
        </authorList>
    </citation>
    <scope>NUCLEOTIDE SEQUENCE [LARGE SCALE GENOMIC DNA]</scope>
    <source>
        <strain evidence="2 3">CGMCC 1.12121</strain>
    </source>
</reference>
<evidence type="ECO:0000259" key="1">
    <source>
        <dbReference type="Pfam" id="PF02625"/>
    </source>
</evidence>
<accession>A0ABD6CLI7</accession>
<dbReference type="PANTHER" id="PTHR30388:SF6">
    <property type="entry name" value="XANTHINE DEHYDROGENASE SUBUNIT A-RELATED"/>
    <property type="match status" value="1"/>
</dbReference>
<name>A0ABD6CLI7_9EURY</name>
<dbReference type="EMBL" id="JBHUDK010000006">
    <property type="protein sequence ID" value="MFD1599039.1"/>
    <property type="molecule type" value="Genomic_DNA"/>
</dbReference>
<protein>
    <submittedName>
        <fullName evidence="2">XdhC family protein</fullName>
    </submittedName>
</protein>
<dbReference type="Pfam" id="PF02625">
    <property type="entry name" value="XdhC_CoxI"/>
    <property type="match status" value="1"/>
</dbReference>
<dbReference type="Proteomes" id="UP001597085">
    <property type="component" value="Unassembled WGS sequence"/>
</dbReference>
<dbReference type="RefSeq" id="WP_345780729.1">
    <property type="nucleotide sequence ID" value="NZ_JANHDI010000002.1"/>
</dbReference>
<dbReference type="PANTHER" id="PTHR30388">
    <property type="entry name" value="ALDEHYDE OXIDOREDUCTASE MOLYBDENUM COFACTOR ASSEMBLY PROTEIN"/>
    <property type="match status" value="1"/>
</dbReference>
<gene>
    <name evidence="2" type="ORF">ACFSBX_08735</name>
</gene>
<dbReference type="AlphaFoldDB" id="A0ABD6CLI7"/>
<dbReference type="InterPro" id="IPR052698">
    <property type="entry name" value="MoCofactor_Util/Proc"/>
</dbReference>
<sequence length="98" mass="10012">MGEHGGADEPTGVYGRVEELTEAGETVALATVTGVDGSAPQDPGAAMLVRADGRTEGTVGGGTVEERTRRAAADRYYIYIRSSGSSSSRSCIRSASSA</sequence>
<evidence type="ECO:0000313" key="2">
    <source>
        <dbReference type="EMBL" id="MFD1599039.1"/>
    </source>
</evidence>
<dbReference type="InterPro" id="IPR003777">
    <property type="entry name" value="XdhC_CoxI"/>
</dbReference>
<organism evidence="2 3">
    <name type="scientific">Halobellus rarus</name>
    <dbReference type="NCBI Taxonomy" id="1126237"/>
    <lineage>
        <taxon>Archaea</taxon>
        <taxon>Methanobacteriati</taxon>
        <taxon>Methanobacteriota</taxon>
        <taxon>Stenosarchaea group</taxon>
        <taxon>Halobacteria</taxon>
        <taxon>Halobacteriales</taxon>
        <taxon>Haloferacaceae</taxon>
        <taxon>Halobellus</taxon>
    </lineage>
</organism>
<evidence type="ECO:0000313" key="3">
    <source>
        <dbReference type="Proteomes" id="UP001597085"/>
    </source>
</evidence>
<proteinExistence type="predicted"/>
<keyword evidence="3" id="KW-1185">Reference proteome</keyword>
<comment type="caution">
    <text evidence="2">The sequence shown here is derived from an EMBL/GenBank/DDBJ whole genome shotgun (WGS) entry which is preliminary data.</text>
</comment>
<feature type="domain" description="XdhC- CoxI" evidence="1">
    <location>
        <begin position="21"/>
        <end position="74"/>
    </location>
</feature>